<keyword evidence="3" id="KW-1185">Reference proteome</keyword>
<sequence>MSDKIDSEGNYRPFYGYTVICMVSDLNGMPRLCEDFLQKAPTLQAHMSPLPASSYHATIYDIFTQRDVPTRYTSKSGLVPSPHWTCVYSNLQQDMAQAQDDCEKVKSDWKFHKSEFNIGSQAILIEGTVSNSAELSMVEGKLKENFGDIGKTVKRHHITLGYIFKEFGEEDLKKMKKELQILWEQVPNEILLDAPNVCYFESMTEFLRFRNLQK</sequence>
<evidence type="ECO:0000313" key="3">
    <source>
        <dbReference type="Proteomes" id="UP000271974"/>
    </source>
</evidence>
<comment type="caution">
    <text evidence="2">The sequence shown here is derived from an EMBL/GenBank/DDBJ whole genome shotgun (WGS) entry which is preliminary data.</text>
</comment>
<dbReference type="OrthoDB" id="10001238at2759"/>
<evidence type="ECO:0000259" key="1">
    <source>
        <dbReference type="Pfam" id="PF08975"/>
    </source>
</evidence>
<reference evidence="2 3" key="1">
    <citation type="submission" date="2019-01" db="EMBL/GenBank/DDBJ databases">
        <title>A draft genome assembly of the solar-powered sea slug Elysia chlorotica.</title>
        <authorList>
            <person name="Cai H."/>
            <person name="Li Q."/>
            <person name="Fang X."/>
            <person name="Li J."/>
            <person name="Curtis N.E."/>
            <person name="Altenburger A."/>
            <person name="Shibata T."/>
            <person name="Feng M."/>
            <person name="Maeda T."/>
            <person name="Schwartz J.A."/>
            <person name="Shigenobu S."/>
            <person name="Lundholm N."/>
            <person name="Nishiyama T."/>
            <person name="Yang H."/>
            <person name="Hasebe M."/>
            <person name="Li S."/>
            <person name="Pierce S.K."/>
            <person name="Wang J."/>
        </authorList>
    </citation>
    <scope>NUCLEOTIDE SEQUENCE [LARGE SCALE GENOMIC DNA]</scope>
    <source>
        <strain evidence="2">EC2010</strain>
        <tissue evidence="2">Whole organism of an adult</tissue>
    </source>
</reference>
<dbReference type="Pfam" id="PF08975">
    <property type="entry name" value="2H-phosphodiest"/>
    <property type="match status" value="1"/>
</dbReference>
<dbReference type="SUPFAM" id="SSF55144">
    <property type="entry name" value="LigT-like"/>
    <property type="match status" value="1"/>
</dbReference>
<accession>A0A3S1BC99</accession>
<feature type="domain" description="DUF1868" evidence="1">
    <location>
        <begin position="4"/>
        <end position="67"/>
    </location>
</feature>
<dbReference type="EMBL" id="RQTK01000191">
    <property type="protein sequence ID" value="RUS84847.1"/>
    <property type="molecule type" value="Genomic_DNA"/>
</dbReference>
<evidence type="ECO:0000313" key="2">
    <source>
        <dbReference type="EMBL" id="RUS84847.1"/>
    </source>
</evidence>
<dbReference type="InterPro" id="IPR015069">
    <property type="entry name" value="2H-PEstase_DUF1868"/>
</dbReference>
<dbReference type="AlphaFoldDB" id="A0A3S1BC99"/>
<organism evidence="2 3">
    <name type="scientific">Elysia chlorotica</name>
    <name type="common">Eastern emerald elysia</name>
    <name type="synonym">Sea slug</name>
    <dbReference type="NCBI Taxonomy" id="188477"/>
    <lineage>
        <taxon>Eukaryota</taxon>
        <taxon>Metazoa</taxon>
        <taxon>Spiralia</taxon>
        <taxon>Lophotrochozoa</taxon>
        <taxon>Mollusca</taxon>
        <taxon>Gastropoda</taxon>
        <taxon>Heterobranchia</taxon>
        <taxon>Euthyneura</taxon>
        <taxon>Panpulmonata</taxon>
        <taxon>Sacoglossa</taxon>
        <taxon>Placobranchoidea</taxon>
        <taxon>Plakobranchidae</taxon>
        <taxon>Elysia</taxon>
    </lineage>
</organism>
<proteinExistence type="predicted"/>
<dbReference type="Proteomes" id="UP000271974">
    <property type="component" value="Unassembled WGS sequence"/>
</dbReference>
<dbReference type="InterPro" id="IPR009097">
    <property type="entry name" value="Cyclic_Pdiesterase"/>
</dbReference>
<gene>
    <name evidence="2" type="ORF">EGW08_007388</name>
</gene>
<protein>
    <recommendedName>
        <fullName evidence="1">DUF1868 domain-containing protein</fullName>
    </recommendedName>
</protein>
<name>A0A3S1BC99_ELYCH</name>
<dbReference type="Gene3D" id="3.90.1140.10">
    <property type="entry name" value="Cyclic phosphodiesterase"/>
    <property type="match status" value="1"/>
</dbReference>